<dbReference type="InterPro" id="IPR001920">
    <property type="entry name" value="Asp/Glu_race"/>
</dbReference>
<dbReference type="GO" id="GO:0047661">
    <property type="term" value="F:amino-acid racemase activity"/>
    <property type="evidence" value="ECO:0007669"/>
    <property type="project" value="InterPro"/>
</dbReference>
<dbReference type="Gene3D" id="3.40.50.1860">
    <property type="match status" value="2"/>
</dbReference>
<dbReference type="InterPro" id="IPR015942">
    <property type="entry name" value="Asp/Glu/hydantoin_racemase"/>
</dbReference>
<evidence type="ECO:0000256" key="1">
    <source>
        <dbReference type="ARBA" id="ARBA00007847"/>
    </source>
</evidence>
<dbReference type="InterPro" id="IPR018187">
    <property type="entry name" value="Asp/Glu_racemase_AS_1"/>
</dbReference>
<reference evidence="3 4" key="1">
    <citation type="submission" date="2016-10" db="EMBL/GenBank/DDBJ databases">
        <authorList>
            <person name="de Groot N.N."/>
        </authorList>
    </citation>
    <scope>NUCLEOTIDE SEQUENCE [LARGE SCALE GENOMIC DNA]</scope>
    <source>
        <strain evidence="3 4">DSM 5885</strain>
    </source>
</reference>
<comment type="similarity">
    <text evidence="1">Belongs to the aspartate/glutamate racemases family.</text>
</comment>
<dbReference type="NCBIfam" id="TIGR00035">
    <property type="entry name" value="asp_race"/>
    <property type="match status" value="1"/>
</dbReference>
<dbReference type="STRING" id="83767.SAMN05660652_02516"/>
<dbReference type="Pfam" id="PF01177">
    <property type="entry name" value="Asp_Glu_race"/>
    <property type="match status" value="1"/>
</dbReference>
<keyword evidence="4" id="KW-1185">Reference proteome</keyword>
<gene>
    <name evidence="3" type="ORF">SAMN05660652_02516</name>
</gene>
<evidence type="ECO:0000256" key="2">
    <source>
        <dbReference type="ARBA" id="ARBA00023235"/>
    </source>
</evidence>
<organism evidence="3 4">
    <name type="scientific">Propionivibrio dicarboxylicus</name>
    <dbReference type="NCBI Taxonomy" id="83767"/>
    <lineage>
        <taxon>Bacteria</taxon>
        <taxon>Pseudomonadati</taxon>
        <taxon>Pseudomonadota</taxon>
        <taxon>Betaproteobacteria</taxon>
        <taxon>Rhodocyclales</taxon>
        <taxon>Rhodocyclaceae</taxon>
        <taxon>Propionivibrio</taxon>
    </lineage>
</organism>
<name>A0A1G8GA56_9RHOO</name>
<sequence length="368" mass="38710">MNLSLEQPKRAPRFGVLAGLDVVGAGVAAQLNAVGMSRHDANRPVVIIDPVSLPVACVMGDQAALKRFLYDGVCRLEQVGVDAVIVPDALAAELLAELRPEVTVTVLQLAEALRFVAEGSAPEPAKRPFKIGVIGGVGPAATVDLLDKIVVNTDARCDQDHVKVIVEQNPQIPDRTAHLLEGGADPTIALYATAKRLEAAGASVIAIPCNTAHVFVPRIQPGLSIPIVNMLEATLGHIRETYPGRQVGLLATNGTIRTRAYHAVAEALGITLMVPDADDQTRVMAAIYGQYGVKAGYVAGVCADDLNVAMTALVKRGAEVLILGCTELPLLVQECPDALIAGQRVAVVDPTAILARTCIRLAREHVAV</sequence>
<dbReference type="InterPro" id="IPR004380">
    <property type="entry name" value="Asp_race"/>
</dbReference>
<dbReference type="SUPFAM" id="SSF53681">
    <property type="entry name" value="Aspartate/glutamate racemase"/>
    <property type="match status" value="2"/>
</dbReference>
<dbReference type="PROSITE" id="PS00924">
    <property type="entry name" value="ASP_GLU_RACEMASE_2"/>
    <property type="match status" value="1"/>
</dbReference>
<dbReference type="OrthoDB" id="9803739at2"/>
<dbReference type="PROSITE" id="PS00923">
    <property type="entry name" value="ASP_GLU_RACEMASE_1"/>
    <property type="match status" value="1"/>
</dbReference>
<evidence type="ECO:0000313" key="3">
    <source>
        <dbReference type="EMBL" id="SDH91259.1"/>
    </source>
</evidence>
<dbReference type="InterPro" id="IPR033134">
    <property type="entry name" value="Asp/Glu_racemase_AS_2"/>
</dbReference>
<proteinExistence type="inferred from homology"/>
<dbReference type="Proteomes" id="UP000198607">
    <property type="component" value="Unassembled WGS sequence"/>
</dbReference>
<protein>
    <submittedName>
        <fullName evidence="3">Aspartate racemase</fullName>
    </submittedName>
</protein>
<dbReference type="AlphaFoldDB" id="A0A1G8GA56"/>
<dbReference type="EMBL" id="FNCY01000010">
    <property type="protein sequence ID" value="SDH91259.1"/>
    <property type="molecule type" value="Genomic_DNA"/>
</dbReference>
<dbReference type="RefSeq" id="WP_091938186.1">
    <property type="nucleotide sequence ID" value="NZ_FNCY01000010.1"/>
</dbReference>
<accession>A0A1G8GA56</accession>
<dbReference type="PANTHER" id="PTHR21198">
    <property type="entry name" value="GLUTAMATE RACEMASE"/>
    <property type="match status" value="1"/>
</dbReference>
<dbReference type="PANTHER" id="PTHR21198:SF7">
    <property type="entry name" value="ASPARTATE-GLUTAMATE RACEMASE FAMILY"/>
    <property type="match status" value="1"/>
</dbReference>
<evidence type="ECO:0000313" key="4">
    <source>
        <dbReference type="Proteomes" id="UP000198607"/>
    </source>
</evidence>
<keyword evidence="2" id="KW-0413">Isomerase</keyword>